<dbReference type="AlphaFoldDB" id="A0A1X6PID9"/>
<evidence type="ECO:0000256" key="1">
    <source>
        <dbReference type="SAM" id="SignalP"/>
    </source>
</evidence>
<dbReference type="Proteomes" id="UP000218209">
    <property type="component" value="Unassembled WGS sequence"/>
</dbReference>
<feature type="chain" id="PRO_5013298835" description="RING-type domain-containing protein" evidence="1">
    <location>
        <begin position="32"/>
        <end position="237"/>
    </location>
</feature>
<dbReference type="OrthoDB" id="10037294at2759"/>
<keyword evidence="3" id="KW-1185">Reference proteome</keyword>
<evidence type="ECO:0008006" key="4">
    <source>
        <dbReference type="Google" id="ProtNLM"/>
    </source>
</evidence>
<evidence type="ECO:0000313" key="2">
    <source>
        <dbReference type="EMBL" id="OSX80632.1"/>
    </source>
</evidence>
<protein>
    <recommendedName>
        <fullName evidence="4">RING-type domain-containing protein</fullName>
    </recommendedName>
</protein>
<dbReference type="EMBL" id="KV918771">
    <property type="protein sequence ID" value="OSX80632.1"/>
    <property type="molecule type" value="Genomic_DNA"/>
</dbReference>
<proteinExistence type="predicted"/>
<accession>A0A1X6PID9</accession>
<keyword evidence="1" id="KW-0732">Signal</keyword>
<feature type="signal peptide" evidence="1">
    <location>
        <begin position="1"/>
        <end position="31"/>
    </location>
</feature>
<sequence>MARPRAGAGPLRSPVASTMWVLASLLIVATASPPFVAAYKCIPPTLLTSYYRESVDAVVIATPQRLVSETPERRTYGLLGGPFPTNTTVYKGCPRKLERFSSPGSLSSCSMTFELGVPVLLFLSADRSVSPCDYTVPASALTPGDVAFLTRRSGCGACVADNEVNCFVAPCQVSKPCGPDAAKCVDNYCGGCYAEWFKADGTPLVCSPGGGGVGGFPNRRWLGLVGRVVGVGLRATP</sequence>
<name>A0A1X6PID9_PORUM</name>
<gene>
    <name evidence="2" type="ORF">BU14_0048s0047</name>
</gene>
<organism evidence="2 3">
    <name type="scientific">Porphyra umbilicalis</name>
    <name type="common">Purple laver</name>
    <name type="synonym">Red alga</name>
    <dbReference type="NCBI Taxonomy" id="2786"/>
    <lineage>
        <taxon>Eukaryota</taxon>
        <taxon>Rhodophyta</taxon>
        <taxon>Bangiophyceae</taxon>
        <taxon>Bangiales</taxon>
        <taxon>Bangiaceae</taxon>
        <taxon>Porphyra</taxon>
    </lineage>
</organism>
<evidence type="ECO:0000313" key="3">
    <source>
        <dbReference type="Proteomes" id="UP000218209"/>
    </source>
</evidence>
<reference evidence="2 3" key="1">
    <citation type="submission" date="2017-03" db="EMBL/GenBank/DDBJ databases">
        <title>WGS assembly of Porphyra umbilicalis.</title>
        <authorList>
            <person name="Brawley S.H."/>
            <person name="Blouin N.A."/>
            <person name="Ficko-Blean E."/>
            <person name="Wheeler G.L."/>
            <person name="Lohr M."/>
            <person name="Goodson H.V."/>
            <person name="Jenkins J.W."/>
            <person name="Blaby-Haas C.E."/>
            <person name="Helliwell K.E."/>
            <person name="Chan C."/>
            <person name="Marriage T."/>
            <person name="Bhattacharya D."/>
            <person name="Klein A.S."/>
            <person name="Badis Y."/>
            <person name="Brodie J."/>
            <person name="Cao Y."/>
            <person name="Collen J."/>
            <person name="Dittami S.M."/>
            <person name="Gachon C.M."/>
            <person name="Green B.R."/>
            <person name="Karpowicz S."/>
            <person name="Kim J.W."/>
            <person name="Kudahl U."/>
            <person name="Lin S."/>
            <person name="Michel G."/>
            <person name="Mittag M."/>
            <person name="Olson B.J."/>
            <person name="Pangilinan J."/>
            <person name="Peng Y."/>
            <person name="Qiu H."/>
            <person name="Shu S."/>
            <person name="Singer J.T."/>
            <person name="Smith A.G."/>
            <person name="Sprecher B.N."/>
            <person name="Wagner V."/>
            <person name="Wang W."/>
            <person name="Wang Z.-Y."/>
            <person name="Yan J."/>
            <person name="Yarish C."/>
            <person name="Zoeuner-Riek S."/>
            <person name="Zhuang Y."/>
            <person name="Zou Y."/>
            <person name="Lindquist E.A."/>
            <person name="Grimwood J."/>
            <person name="Barry K."/>
            <person name="Rokhsar D.S."/>
            <person name="Schmutz J."/>
            <person name="Stiller J.W."/>
            <person name="Grossman A.R."/>
            <person name="Prochnik S.E."/>
        </authorList>
    </citation>
    <scope>NUCLEOTIDE SEQUENCE [LARGE SCALE GENOMIC DNA]</scope>
    <source>
        <strain evidence="2">4086291</strain>
    </source>
</reference>